<name>A0ABU0C2A4_9BRAD</name>
<dbReference type="SUPFAM" id="SSF53756">
    <property type="entry name" value="UDP-Glycosyltransferase/glycogen phosphorylase"/>
    <property type="match status" value="1"/>
</dbReference>
<organism evidence="2 3">
    <name type="scientific">Rhodopseudomonas julia</name>
    <dbReference type="NCBI Taxonomy" id="200617"/>
    <lineage>
        <taxon>Bacteria</taxon>
        <taxon>Pseudomonadati</taxon>
        <taxon>Pseudomonadota</taxon>
        <taxon>Alphaproteobacteria</taxon>
        <taxon>Hyphomicrobiales</taxon>
        <taxon>Nitrobacteraceae</taxon>
        <taxon>Rhodopseudomonas</taxon>
    </lineage>
</organism>
<dbReference type="InterPro" id="IPR007235">
    <property type="entry name" value="Glyco_trans_28_C"/>
</dbReference>
<dbReference type="RefSeq" id="WP_307152913.1">
    <property type="nucleotide sequence ID" value="NZ_JAUSUK010000001.1"/>
</dbReference>
<reference evidence="2 3" key="1">
    <citation type="submission" date="2023-07" db="EMBL/GenBank/DDBJ databases">
        <title>Genomic Encyclopedia of Type Strains, Phase IV (KMG-IV): sequencing the most valuable type-strain genomes for metagenomic binning, comparative biology and taxonomic classification.</title>
        <authorList>
            <person name="Goeker M."/>
        </authorList>
    </citation>
    <scope>NUCLEOTIDE SEQUENCE [LARGE SCALE GENOMIC DNA]</scope>
    <source>
        <strain evidence="2 3">DSM 11549</strain>
    </source>
</reference>
<keyword evidence="3" id="KW-1185">Reference proteome</keyword>
<dbReference type="PANTHER" id="PTHR21015:SF28">
    <property type="entry name" value="SLL1722 PROTEIN"/>
    <property type="match status" value="1"/>
</dbReference>
<evidence type="ECO:0000259" key="1">
    <source>
        <dbReference type="Pfam" id="PF04101"/>
    </source>
</evidence>
<proteinExistence type="predicted"/>
<dbReference type="PANTHER" id="PTHR21015">
    <property type="entry name" value="UDP-N-ACETYLGLUCOSAMINE--N-ACETYLMURAMYL-(PENTAPEPTIDE) PYROPHOSPHORYL-UNDECAPRENOL N-ACETYLGLUCOSAMINE TRANSFERASE 1"/>
    <property type="match status" value="1"/>
</dbReference>
<dbReference type="Pfam" id="PF04101">
    <property type="entry name" value="Glyco_tran_28_C"/>
    <property type="match status" value="1"/>
</dbReference>
<evidence type="ECO:0000313" key="3">
    <source>
        <dbReference type="Proteomes" id="UP001230253"/>
    </source>
</evidence>
<accession>A0ABU0C2A4</accession>
<dbReference type="EMBL" id="JAUSUK010000001">
    <property type="protein sequence ID" value="MDQ0324646.1"/>
    <property type="molecule type" value="Genomic_DNA"/>
</dbReference>
<dbReference type="Gene3D" id="3.40.50.2000">
    <property type="entry name" value="Glycogen Phosphorylase B"/>
    <property type="match status" value="1"/>
</dbReference>
<sequence>MRALIWVQHLLGVGHAVRAGAIARALCEESAAVTLATGASLPGSVDTQGFDVIRLPAARASDPAFSAIIDEDGGEVDDAFWQRRRDILLALIDVVDPDIVVTEAFPLARRAFRAELVPFLQKLRAKPRQPFIAASVRDILVRKPPDKERAMADLALAYYDKILIHSDPQLVRLEHSFGEAERLAPLVTYTGFVNSSSNVPAPSGAGEGEVIVSCGGGAVGRAILQAALSARLHSSNAGTCLWRVLAGPHLSPEDFAALTKAAPPGVIVERARRDFPDLLTRARLSVSQAGYNTAVDILQARVPALLVPFAAGSETEQTQRADLFAGHGLAVALPEKTLSAETLARAADEAMQLKPKAVEFSLDGAKKTAKLLIAAAKRGS</sequence>
<comment type="caution">
    <text evidence="2">The sequence shown here is derived from an EMBL/GenBank/DDBJ whole genome shotgun (WGS) entry which is preliminary data.</text>
</comment>
<gene>
    <name evidence="2" type="ORF">J2R99_000495</name>
</gene>
<dbReference type="Proteomes" id="UP001230253">
    <property type="component" value="Unassembled WGS sequence"/>
</dbReference>
<evidence type="ECO:0000313" key="2">
    <source>
        <dbReference type="EMBL" id="MDQ0324646.1"/>
    </source>
</evidence>
<protein>
    <submittedName>
        <fullName evidence="2">Glycosyltransferase</fullName>
    </submittedName>
</protein>
<feature type="domain" description="Glycosyl transferase family 28 C-terminal" evidence="1">
    <location>
        <begin position="276"/>
        <end position="359"/>
    </location>
</feature>